<dbReference type="InterPro" id="IPR028842">
    <property type="entry name" value="Afadin"/>
</dbReference>
<feature type="compositionally biased region" description="Polar residues" evidence="1">
    <location>
        <begin position="151"/>
        <end position="166"/>
    </location>
</feature>
<organism evidence="2 3">
    <name type="scientific">Oesophagostomum dentatum</name>
    <name type="common">Nodular worm</name>
    <dbReference type="NCBI Taxonomy" id="61180"/>
    <lineage>
        <taxon>Eukaryota</taxon>
        <taxon>Metazoa</taxon>
        <taxon>Ecdysozoa</taxon>
        <taxon>Nematoda</taxon>
        <taxon>Chromadorea</taxon>
        <taxon>Rhabditida</taxon>
        <taxon>Rhabditina</taxon>
        <taxon>Rhabditomorpha</taxon>
        <taxon>Strongyloidea</taxon>
        <taxon>Strongylidae</taxon>
        <taxon>Oesophagostomum</taxon>
    </lineage>
</organism>
<dbReference type="GO" id="GO:0005911">
    <property type="term" value="C:cell-cell junction"/>
    <property type="evidence" value="ECO:0007669"/>
    <property type="project" value="InterPro"/>
</dbReference>
<keyword evidence="3" id="KW-1185">Reference proteome</keyword>
<dbReference type="OrthoDB" id="5856992at2759"/>
<sequence length="166" mass="18980">MTEEETRRYRELLNIATEQPRRSDVRSAAVVAPTTAASYSSAETQRISGANRTETLIDDIDISPGRSAMRENISPGESYERKTVQFKEMKETELLDSPSIYGTNEIYRDPRQQRLNELQERQEQSRVPDGLGFRDKMRIFATQLGEGTPKSRYSASSAERQIQNEQ</sequence>
<evidence type="ECO:0000313" key="2">
    <source>
        <dbReference type="EMBL" id="KHJ85795.1"/>
    </source>
</evidence>
<dbReference type="PANTHER" id="PTHR10398:SF2">
    <property type="entry name" value="AFADIN"/>
    <property type="match status" value="1"/>
</dbReference>
<evidence type="ECO:0000313" key="3">
    <source>
        <dbReference type="Proteomes" id="UP000053660"/>
    </source>
</evidence>
<dbReference type="PANTHER" id="PTHR10398">
    <property type="entry name" value="AFADIN"/>
    <property type="match status" value="1"/>
</dbReference>
<evidence type="ECO:0000256" key="1">
    <source>
        <dbReference type="SAM" id="MobiDB-lite"/>
    </source>
</evidence>
<name>A0A0B1SRG7_OESDE</name>
<dbReference type="EMBL" id="KN562563">
    <property type="protein sequence ID" value="KHJ85795.1"/>
    <property type="molecule type" value="Genomic_DNA"/>
</dbReference>
<dbReference type="Proteomes" id="UP000053660">
    <property type="component" value="Unassembled WGS sequence"/>
</dbReference>
<feature type="region of interest" description="Disordered" evidence="1">
    <location>
        <begin position="142"/>
        <end position="166"/>
    </location>
</feature>
<accession>A0A0B1SRG7</accession>
<protein>
    <submittedName>
        <fullName evidence="2">Uncharacterized protein</fullName>
    </submittedName>
</protein>
<dbReference type="AlphaFoldDB" id="A0A0B1SRG7"/>
<gene>
    <name evidence="2" type="ORF">OESDEN_14469</name>
</gene>
<proteinExistence type="predicted"/>
<reference evidence="2 3" key="1">
    <citation type="submission" date="2014-03" db="EMBL/GenBank/DDBJ databases">
        <title>Draft genome of the hookworm Oesophagostomum dentatum.</title>
        <authorList>
            <person name="Mitreva M."/>
        </authorList>
    </citation>
    <scope>NUCLEOTIDE SEQUENCE [LARGE SCALE GENOMIC DNA]</scope>
    <source>
        <strain evidence="2 3">OD-Hann</strain>
    </source>
</reference>